<dbReference type="EMBL" id="PQIB02000005">
    <property type="protein sequence ID" value="RLN17245.1"/>
    <property type="molecule type" value="Genomic_DNA"/>
</dbReference>
<organism evidence="2 3">
    <name type="scientific">Panicum miliaceum</name>
    <name type="common">Proso millet</name>
    <name type="synonym">Broomcorn millet</name>
    <dbReference type="NCBI Taxonomy" id="4540"/>
    <lineage>
        <taxon>Eukaryota</taxon>
        <taxon>Viridiplantae</taxon>
        <taxon>Streptophyta</taxon>
        <taxon>Embryophyta</taxon>
        <taxon>Tracheophyta</taxon>
        <taxon>Spermatophyta</taxon>
        <taxon>Magnoliopsida</taxon>
        <taxon>Liliopsida</taxon>
        <taxon>Poales</taxon>
        <taxon>Poaceae</taxon>
        <taxon>PACMAD clade</taxon>
        <taxon>Panicoideae</taxon>
        <taxon>Panicodae</taxon>
        <taxon>Paniceae</taxon>
        <taxon>Panicinae</taxon>
        <taxon>Panicum</taxon>
        <taxon>Panicum sect. Panicum</taxon>
    </lineage>
</organism>
<dbReference type="AlphaFoldDB" id="A0A3L6S8B3"/>
<feature type="region of interest" description="Disordered" evidence="1">
    <location>
        <begin position="82"/>
        <end position="116"/>
    </location>
</feature>
<comment type="caution">
    <text evidence="2">The sequence shown here is derived from an EMBL/GenBank/DDBJ whole genome shotgun (WGS) entry which is preliminary data.</text>
</comment>
<reference evidence="3" key="1">
    <citation type="journal article" date="2019" name="Nat. Commun.">
        <title>The genome of broomcorn millet.</title>
        <authorList>
            <person name="Zou C."/>
            <person name="Miki D."/>
            <person name="Li D."/>
            <person name="Tang Q."/>
            <person name="Xiao L."/>
            <person name="Rajput S."/>
            <person name="Deng P."/>
            <person name="Jia W."/>
            <person name="Huang R."/>
            <person name="Zhang M."/>
            <person name="Sun Y."/>
            <person name="Hu J."/>
            <person name="Fu X."/>
            <person name="Schnable P.S."/>
            <person name="Li F."/>
            <person name="Zhang H."/>
            <person name="Feng B."/>
            <person name="Zhu X."/>
            <person name="Liu R."/>
            <person name="Schnable J.C."/>
            <person name="Zhu J.-K."/>
            <person name="Zhang H."/>
        </authorList>
    </citation>
    <scope>NUCLEOTIDE SEQUENCE [LARGE SCALE GENOMIC DNA]</scope>
</reference>
<accession>A0A3L6S8B3</accession>
<keyword evidence="3" id="KW-1185">Reference proteome</keyword>
<evidence type="ECO:0000313" key="2">
    <source>
        <dbReference type="EMBL" id="RLN17245.1"/>
    </source>
</evidence>
<evidence type="ECO:0000313" key="3">
    <source>
        <dbReference type="Proteomes" id="UP000275267"/>
    </source>
</evidence>
<protein>
    <submittedName>
        <fullName evidence="2">Uncharacterized protein</fullName>
    </submittedName>
</protein>
<proteinExistence type="predicted"/>
<sequence length="116" mass="13255">MEQVEELLDVIQALKLMGVTGASEMYSFFERRVQPLQNRCQSGRLKDPSRMSAEESQPREALNRVKHVLMDVHSVSYVPELFSASNQPKPGQKDLYRSSPLLPEIDRPDHLKPSAY</sequence>
<evidence type="ECO:0000256" key="1">
    <source>
        <dbReference type="SAM" id="MobiDB-lite"/>
    </source>
</evidence>
<dbReference type="Proteomes" id="UP000275267">
    <property type="component" value="Unassembled WGS sequence"/>
</dbReference>
<feature type="compositionally biased region" description="Basic and acidic residues" evidence="1">
    <location>
        <begin position="104"/>
        <end position="116"/>
    </location>
</feature>
<gene>
    <name evidence="2" type="ORF">C2845_PM02G18220</name>
</gene>
<dbReference type="OrthoDB" id="10597180at2759"/>
<name>A0A3L6S8B3_PANMI</name>